<dbReference type="Proteomes" id="UP000298179">
    <property type="component" value="Unassembled WGS sequence"/>
</dbReference>
<dbReference type="SUPFAM" id="SSF55729">
    <property type="entry name" value="Acyl-CoA N-acyltransferases (Nat)"/>
    <property type="match status" value="1"/>
</dbReference>
<dbReference type="Gene3D" id="3.40.630.30">
    <property type="match status" value="1"/>
</dbReference>
<keyword evidence="3" id="KW-0808">Transferase</keyword>
<evidence type="ECO:0000313" key="4">
    <source>
        <dbReference type="Proteomes" id="UP000298179"/>
    </source>
</evidence>
<dbReference type="InterPro" id="IPR016181">
    <property type="entry name" value="Acyl_CoA_acyltransferase"/>
</dbReference>
<evidence type="ECO:0000313" key="3">
    <source>
        <dbReference type="EMBL" id="TFF19914.1"/>
    </source>
</evidence>
<sequence>MKRRPARTSRIGQSFHRRDFHHQSHVSRTGQPCARLFVIASVAVHNYFAGREAHDPKAAEAIFGQARHQFMRFSPSATSAEPALPDPIPAIDDPLTGPVHSPAAMRPIVFTRRLHPGEHRLLERHLLRLDTLSRRLRFGNVVNDTFVARYAETSLDVGGLVLGLFVDGEVRGVAELRFTTRDGDQAEIAFSIEPDFQGFGHGTRLFGRIVDAARNRGVRRLWLTCLTENRRILAIARRFGATVKLFGNEATAELLDQHPGQGSLTREWAEESTGQLIALIDRRRRRLAELLSPSAGASTQALS</sequence>
<reference evidence="3 4" key="1">
    <citation type="submission" date="2019-03" db="EMBL/GenBank/DDBJ databases">
        <title>Jiella endophytica sp. nov., a novel endophytic bacterium isolated from root of Ficus microcarpa Linn. f.</title>
        <authorList>
            <person name="Tuo L."/>
        </authorList>
    </citation>
    <scope>NUCLEOTIDE SEQUENCE [LARGE SCALE GENOMIC DNA]</scope>
    <source>
        <strain evidence="3 4">CBS5Q-3</strain>
    </source>
</reference>
<dbReference type="GO" id="GO:0016747">
    <property type="term" value="F:acyltransferase activity, transferring groups other than amino-acyl groups"/>
    <property type="evidence" value="ECO:0007669"/>
    <property type="project" value="InterPro"/>
</dbReference>
<dbReference type="InterPro" id="IPR000182">
    <property type="entry name" value="GNAT_dom"/>
</dbReference>
<evidence type="ECO:0000256" key="1">
    <source>
        <dbReference type="SAM" id="MobiDB-lite"/>
    </source>
</evidence>
<accession>A0A4Y8RD80</accession>
<proteinExistence type="predicted"/>
<organism evidence="3 4">
    <name type="scientific">Jiella endophytica</name>
    <dbReference type="NCBI Taxonomy" id="2558362"/>
    <lineage>
        <taxon>Bacteria</taxon>
        <taxon>Pseudomonadati</taxon>
        <taxon>Pseudomonadota</taxon>
        <taxon>Alphaproteobacteria</taxon>
        <taxon>Hyphomicrobiales</taxon>
        <taxon>Aurantimonadaceae</taxon>
        <taxon>Jiella</taxon>
    </lineage>
</organism>
<evidence type="ECO:0000259" key="2">
    <source>
        <dbReference type="PROSITE" id="PS51186"/>
    </source>
</evidence>
<feature type="domain" description="N-acetyltransferase" evidence="2">
    <location>
        <begin position="125"/>
        <end position="261"/>
    </location>
</feature>
<dbReference type="EMBL" id="SOZD01000006">
    <property type="protein sequence ID" value="TFF19914.1"/>
    <property type="molecule type" value="Genomic_DNA"/>
</dbReference>
<name>A0A4Y8RD80_9HYPH</name>
<keyword evidence="4" id="KW-1185">Reference proteome</keyword>
<dbReference type="AlphaFoldDB" id="A0A4Y8RD80"/>
<gene>
    <name evidence="3" type="ORF">E3C22_19855</name>
</gene>
<dbReference type="PROSITE" id="PS51186">
    <property type="entry name" value="GNAT"/>
    <property type="match status" value="1"/>
</dbReference>
<dbReference type="CDD" id="cd04301">
    <property type="entry name" value="NAT_SF"/>
    <property type="match status" value="1"/>
</dbReference>
<dbReference type="Pfam" id="PF00583">
    <property type="entry name" value="Acetyltransf_1"/>
    <property type="match status" value="1"/>
</dbReference>
<dbReference type="OrthoDB" id="7843527at2"/>
<feature type="region of interest" description="Disordered" evidence="1">
    <location>
        <begin position="1"/>
        <end position="27"/>
    </location>
</feature>
<comment type="caution">
    <text evidence="3">The sequence shown here is derived from an EMBL/GenBank/DDBJ whole genome shotgun (WGS) entry which is preliminary data.</text>
</comment>
<protein>
    <submittedName>
        <fullName evidence="3">GNAT family N-acetyltransferase</fullName>
    </submittedName>
</protein>